<reference evidence="8" key="1">
    <citation type="submission" date="2015-07" db="EMBL/GenBank/DDBJ databases">
        <authorList>
            <person name="Kim K.M."/>
        </authorList>
    </citation>
    <scope>NUCLEOTIDE SEQUENCE [LARGE SCALE GENOMIC DNA]</scope>
    <source>
        <strain evidence="8">KCTC 42284</strain>
    </source>
</reference>
<dbReference type="Gene3D" id="3.30.1390.20">
    <property type="entry name" value="Ribosomal protein L30, ferredoxin-like fold domain"/>
    <property type="match status" value="1"/>
</dbReference>
<dbReference type="KEGG" id="wma:WM2015_2271"/>
<gene>
    <name evidence="5" type="primary">rpmD</name>
    <name evidence="7" type="ORF">WM2015_2271</name>
</gene>
<organism evidence="7 8">
    <name type="scientific">Wenzhouxiangella marina</name>
    <dbReference type="NCBI Taxonomy" id="1579979"/>
    <lineage>
        <taxon>Bacteria</taxon>
        <taxon>Pseudomonadati</taxon>
        <taxon>Pseudomonadota</taxon>
        <taxon>Gammaproteobacteria</taxon>
        <taxon>Chromatiales</taxon>
        <taxon>Wenzhouxiangellaceae</taxon>
        <taxon>Wenzhouxiangella</taxon>
    </lineage>
</organism>
<name>A0A0K0XY61_9GAMM</name>
<dbReference type="SUPFAM" id="SSF55129">
    <property type="entry name" value="Ribosomal protein L30p/L7e"/>
    <property type="match status" value="1"/>
</dbReference>
<sequence length="64" mass="7206">MAKKAAAKLRVTLVRSPNGTIGKHRETVRGLGLRRMHHTVELEDTPSIRGMINKVNYLVRVEEA</sequence>
<evidence type="ECO:0000313" key="8">
    <source>
        <dbReference type="Proteomes" id="UP000066624"/>
    </source>
</evidence>
<dbReference type="PANTHER" id="PTHR15892">
    <property type="entry name" value="MITOCHONDRIAL RIBOSOMAL PROTEIN L30"/>
    <property type="match status" value="1"/>
</dbReference>
<dbReference type="PROSITE" id="PS00634">
    <property type="entry name" value="RIBOSOMAL_L30"/>
    <property type="match status" value="1"/>
</dbReference>
<evidence type="ECO:0000313" key="7">
    <source>
        <dbReference type="EMBL" id="AKS42634.1"/>
    </source>
</evidence>
<dbReference type="GO" id="GO:0003735">
    <property type="term" value="F:structural constituent of ribosome"/>
    <property type="evidence" value="ECO:0007669"/>
    <property type="project" value="InterPro"/>
</dbReference>
<dbReference type="PATRIC" id="fig|1579979.3.peg.2320"/>
<keyword evidence="3 5" id="KW-0689">Ribosomal protein</keyword>
<dbReference type="Proteomes" id="UP000066624">
    <property type="component" value="Chromosome"/>
</dbReference>
<evidence type="ECO:0000256" key="1">
    <source>
        <dbReference type="ARBA" id="ARBA00007594"/>
    </source>
</evidence>
<dbReference type="PANTHER" id="PTHR15892:SF2">
    <property type="entry name" value="LARGE RIBOSOMAL SUBUNIT PROTEIN UL30M"/>
    <property type="match status" value="1"/>
</dbReference>
<comment type="similarity">
    <text evidence="1 5 6">Belongs to the universal ribosomal protein uL30 family.</text>
</comment>
<evidence type="ECO:0000256" key="6">
    <source>
        <dbReference type="RuleBase" id="RU003734"/>
    </source>
</evidence>
<dbReference type="GO" id="GO:0006412">
    <property type="term" value="P:translation"/>
    <property type="evidence" value="ECO:0007669"/>
    <property type="project" value="UniProtKB-UniRule"/>
</dbReference>
<dbReference type="OrthoDB" id="9812790at2"/>
<dbReference type="EMBL" id="CP012154">
    <property type="protein sequence ID" value="AKS42634.1"/>
    <property type="molecule type" value="Genomic_DNA"/>
</dbReference>
<dbReference type="AlphaFoldDB" id="A0A0K0XY61"/>
<dbReference type="FunFam" id="3.30.1390.20:FF:000001">
    <property type="entry name" value="50S ribosomal protein L30"/>
    <property type="match status" value="1"/>
</dbReference>
<dbReference type="NCBIfam" id="TIGR01308">
    <property type="entry name" value="rpmD_bact"/>
    <property type="match status" value="1"/>
</dbReference>
<dbReference type="STRING" id="1579979.WM2015_2271"/>
<dbReference type="PIRSF" id="PIRSF002211">
    <property type="entry name" value="Ribosomal_L30_bac-type"/>
    <property type="match status" value="1"/>
</dbReference>
<dbReference type="CDD" id="cd01658">
    <property type="entry name" value="Ribosomal_L30"/>
    <property type="match status" value="1"/>
</dbReference>
<dbReference type="InterPro" id="IPR016082">
    <property type="entry name" value="Ribosomal_uL30_ferredoxin-like"/>
</dbReference>
<dbReference type="InterPro" id="IPR005996">
    <property type="entry name" value="Ribosomal_uL30_bac-type"/>
</dbReference>
<dbReference type="Pfam" id="PF00327">
    <property type="entry name" value="Ribosomal_L30"/>
    <property type="match status" value="1"/>
</dbReference>
<proteinExistence type="inferred from homology"/>
<dbReference type="InterPro" id="IPR036919">
    <property type="entry name" value="Ribo_uL30_ferredoxin-like_sf"/>
</dbReference>
<evidence type="ECO:0000256" key="3">
    <source>
        <dbReference type="ARBA" id="ARBA00022980"/>
    </source>
</evidence>
<accession>A0A0K0XY61</accession>
<dbReference type="HAMAP" id="MF_01371_B">
    <property type="entry name" value="Ribosomal_uL30_B"/>
    <property type="match status" value="1"/>
</dbReference>
<protein>
    <recommendedName>
        <fullName evidence="5">Large ribosomal subunit protein uL30</fullName>
    </recommendedName>
</protein>
<comment type="subunit">
    <text evidence="2 5">Part of the 50S ribosomal subunit.</text>
</comment>
<evidence type="ECO:0000256" key="5">
    <source>
        <dbReference type="HAMAP-Rule" id="MF_01371"/>
    </source>
</evidence>
<evidence type="ECO:0000256" key="4">
    <source>
        <dbReference type="ARBA" id="ARBA00023274"/>
    </source>
</evidence>
<dbReference type="InterPro" id="IPR018038">
    <property type="entry name" value="Ribosomal_uL30_CS"/>
</dbReference>
<keyword evidence="8" id="KW-1185">Reference proteome</keyword>
<dbReference type="RefSeq" id="WP_049726182.1">
    <property type="nucleotide sequence ID" value="NZ_CP012154.1"/>
</dbReference>
<evidence type="ECO:0000256" key="2">
    <source>
        <dbReference type="ARBA" id="ARBA00011838"/>
    </source>
</evidence>
<keyword evidence="4 5" id="KW-0687">Ribonucleoprotein</keyword>
<dbReference type="GO" id="GO:0022625">
    <property type="term" value="C:cytosolic large ribosomal subunit"/>
    <property type="evidence" value="ECO:0007669"/>
    <property type="project" value="TreeGrafter"/>
</dbReference>